<gene>
    <name evidence="2" type="ORF">FHS60_000354</name>
</gene>
<accession>A0A7W5ULJ6</accession>
<dbReference type="Proteomes" id="UP000541425">
    <property type="component" value="Unassembled WGS sequence"/>
</dbReference>
<feature type="region of interest" description="Disordered" evidence="1">
    <location>
        <begin position="41"/>
        <end position="78"/>
    </location>
</feature>
<dbReference type="AlphaFoldDB" id="A0A7W5ULJ6"/>
<evidence type="ECO:0000313" key="3">
    <source>
        <dbReference type="Proteomes" id="UP000541425"/>
    </source>
</evidence>
<evidence type="ECO:0008006" key="4">
    <source>
        <dbReference type="Google" id="ProtNLM"/>
    </source>
</evidence>
<comment type="caution">
    <text evidence="2">The sequence shown here is derived from an EMBL/GenBank/DDBJ whole genome shotgun (WGS) entry which is preliminary data.</text>
</comment>
<dbReference type="Pfam" id="PF16118">
    <property type="entry name" value="DUF4834"/>
    <property type="match status" value="1"/>
</dbReference>
<sequence length="78" mass="9147">MTQLLGCLGALFLTLFAIVLLPVLRLSHFLFGMNKQAGRFTGENTREEQHTHQQESQQKEQKIYQRDEGEYVDFEEMK</sequence>
<evidence type="ECO:0000313" key="2">
    <source>
        <dbReference type="EMBL" id="MBB3701912.1"/>
    </source>
</evidence>
<evidence type="ECO:0000256" key="1">
    <source>
        <dbReference type="SAM" id="MobiDB-lite"/>
    </source>
</evidence>
<proteinExistence type="predicted"/>
<protein>
    <recommendedName>
        <fullName evidence="4">DUF4834 family protein</fullName>
    </recommendedName>
</protein>
<name>A0A7W5ULJ6_9BACT</name>
<dbReference type="RefSeq" id="WP_009347458.1">
    <property type="nucleotide sequence ID" value="NZ_JACICA010000001.1"/>
</dbReference>
<dbReference type="EMBL" id="JACICA010000001">
    <property type="protein sequence ID" value="MBB3701912.1"/>
    <property type="molecule type" value="Genomic_DNA"/>
</dbReference>
<organism evidence="2 3">
    <name type="scientific">Alloprevotella rava</name>
    <dbReference type="NCBI Taxonomy" id="671218"/>
    <lineage>
        <taxon>Bacteria</taxon>
        <taxon>Pseudomonadati</taxon>
        <taxon>Bacteroidota</taxon>
        <taxon>Bacteroidia</taxon>
        <taxon>Bacteroidales</taxon>
        <taxon>Prevotellaceae</taxon>
        <taxon>Alloprevotella</taxon>
    </lineage>
</organism>
<feature type="compositionally biased region" description="Basic and acidic residues" evidence="1">
    <location>
        <begin position="44"/>
        <end position="78"/>
    </location>
</feature>
<reference evidence="2 3" key="1">
    <citation type="submission" date="2020-08" db="EMBL/GenBank/DDBJ databases">
        <title>Genomic Encyclopedia of Type Strains, Phase IV (KMG-IV): sequencing the most valuable type-strain genomes for metagenomic binning, comparative biology and taxonomic classification.</title>
        <authorList>
            <person name="Goeker M."/>
        </authorList>
    </citation>
    <scope>NUCLEOTIDE SEQUENCE [LARGE SCALE GENOMIC DNA]</scope>
    <source>
        <strain evidence="2 3">DSM 22548</strain>
    </source>
</reference>
<dbReference type="InterPro" id="IPR032272">
    <property type="entry name" value="DUF4834"/>
</dbReference>